<dbReference type="EMBL" id="AFCO01000478">
    <property type="protein sequence ID" value="EHC60579.1"/>
    <property type="molecule type" value="Genomic_DNA"/>
</dbReference>
<feature type="non-terminal residue" evidence="1">
    <location>
        <position position="43"/>
    </location>
</feature>
<evidence type="ECO:0000313" key="2">
    <source>
        <dbReference type="Proteomes" id="UP000003532"/>
    </source>
</evidence>
<comment type="caution">
    <text evidence="1">The sequence shown here is derived from an EMBL/GenBank/DDBJ whole genome shotgun (WGS) entry which is preliminary data.</text>
</comment>
<gene>
    <name evidence="1" type="ORF">LTSEINV_1374</name>
</gene>
<dbReference type="AlphaFoldDB" id="G5NAA1"/>
<evidence type="ECO:0000313" key="1">
    <source>
        <dbReference type="EMBL" id="EHC60579.1"/>
    </source>
</evidence>
<accession>G5NAA1</accession>
<name>G5NAA1_SALET</name>
<protein>
    <submittedName>
        <fullName evidence="1">Uncharacterized protein</fullName>
    </submittedName>
</protein>
<dbReference type="Proteomes" id="UP000003532">
    <property type="component" value="Unassembled WGS sequence"/>
</dbReference>
<sequence>MSLAPLFADEISIRSPKMSVKHKYASNTYYEIKLLNYIDNKYV</sequence>
<organism evidence="1 2">
    <name type="scientific">Salmonella enterica subsp. enterica serovar Inverness str. R8-3668</name>
    <dbReference type="NCBI Taxonomy" id="913075"/>
    <lineage>
        <taxon>Bacteria</taxon>
        <taxon>Pseudomonadati</taxon>
        <taxon>Pseudomonadota</taxon>
        <taxon>Gammaproteobacteria</taxon>
        <taxon>Enterobacterales</taxon>
        <taxon>Enterobacteriaceae</taxon>
        <taxon>Salmonella</taxon>
    </lineage>
</organism>
<proteinExistence type="predicted"/>
<reference evidence="1 2" key="1">
    <citation type="journal article" date="2011" name="BMC Genomics">
        <title>Genome sequencing reveals diversification of virulence factor content and possible host adaptation in distinct subpopulations of Salmonella enterica.</title>
        <authorList>
            <person name="den Bakker H.C."/>
            <person name="Moreno Switt A.I."/>
            <person name="Govoni G."/>
            <person name="Cummings C.A."/>
            <person name="Ranieri M.L."/>
            <person name="Degoricija L."/>
            <person name="Hoelzer K."/>
            <person name="Rodriguez-Rivera L.D."/>
            <person name="Brown S."/>
            <person name="Bolchacova E."/>
            <person name="Furtado M.R."/>
            <person name="Wiedmann M."/>
        </authorList>
    </citation>
    <scope>NUCLEOTIDE SEQUENCE [LARGE SCALE GENOMIC DNA]</scope>
    <source>
        <strain evidence="1 2">R8-3668</strain>
    </source>
</reference>